<dbReference type="PANTHER" id="PTHR33420">
    <property type="entry name" value="FIMBRIAL SUBUNIT ELFA-RELATED"/>
    <property type="match status" value="1"/>
</dbReference>
<sequence>MKDKERIQMIINRLSKAVISLVLLISTGAVFSTWAGTRISYGEPNDDGDVIINIFPNGTQPASAGGQPAPGLIKPLGVSMISNSTSNMIYCYFGDASSGDQSNSEIYHNLINSGKQYDGKPLFNTTIQGVYVSVEILNFSSPGITFGIGAEHSLLADGTHRDEFSGHVVDPSQCTGYQQLTFQVRTTYYLGSDYQSRIYTGGGASGDYDSFKAEIDSNSTLDTRGFASTNSPGFSIRSSTQGQGYYLVVEFRNLGLMITAPTCYADAVAGTNVKGNTVDFGNVLTSDISNGTSNSKRQFQIALKDCVGIGSIITKLSTTKTGNSVRLLGNQQINNAAGGIGVKITGLNDAVTGKAEQLYPNNPYSVYTEYESATTPDGWIDINAIDVTHPGVEHILDFEAQLVPDFVQDQPTPVITAGAFEATGTFSMTYP</sequence>
<dbReference type="InterPro" id="IPR000259">
    <property type="entry name" value="Adhesion_dom_fimbrial"/>
</dbReference>
<reference evidence="6" key="1">
    <citation type="submission" date="2022-07" db="EMBL/GenBank/DDBJ databases">
        <title>Diversity of ethanolamine utilization by human commensal Escherichia coli.</title>
        <authorList>
            <person name="Jubelin G."/>
        </authorList>
    </citation>
    <scope>NUCLEOTIDE SEQUENCE</scope>
    <source>
        <strain evidence="6">S1</strain>
    </source>
</reference>
<feature type="domain" description="Fimbrial-type adhesion" evidence="5">
    <location>
        <begin position="272"/>
        <end position="430"/>
    </location>
</feature>
<keyword evidence="3" id="KW-0732">Signal</keyword>
<gene>
    <name evidence="6" type="ORF">NVV43_08900</name>
</gene>
<evidence type="ECO:0000259" key="5">
    <source>
        <dbReference type="Pfam" id="PF00419"/>
    </source>
</evidence>
<dbReference type="PANTHER" id="PTHR33420:SF12">
    <property type="entry name" value="FIMBRIN-LIKE PROTEIN FIMI-RELATED"/>
    <property type="match status" value="1"/>
</dbReference>
<evidence type="ECO:0000256" key="2">
    <source>
        <dbReference type="ARBA" id="ARBA00006671"/>
    </source>
</evidence>
<evidence type="ECO:0000256" key="1">
    <source>
        <dbReference type="ARBA" id="ARBA00004561"/>
    </source>
</evidence>
<dbReference type="Proteomes" id="UP001206878">
    <property type="component" value="Unassembled WGS sequence"/>
</dbReference>
<dbReference type="InterPro" id="IPR036937">
    <property type="entry name" value="Adhesion_dom_fimbrial_sf"/>
</dbReference>
<dbReference type="AlphaFoldDB" id="A0AAW5MUR1"/>
<name>A0AAW5MUR1_9ESCH</name>
<dbReference type="EMBL" id="JANPXH010000006">
    <property type="protein sequence ID" value="MCR6675727.1"/>
    <property type="molecule type" value="Genomic_DNA"/>
</dbReference>
<keyword evidence="4" id="KW-0281">Fimbrium</keyword>
<proteinExistence type="inferred from homology"/>
<dbReference type="GO" id="GO:0043709">
    <property type="term" value="P:cell adhesion involved in single-species biofilm formation"/>
    <property type="evidence" value="ECO:0007669"/>
    <property type="project" value="TreeGrafter"/>
</dbReference>
<evidence type="ECO:0000256" key="3">
    <source>
        <dbReference type="ARBA" id="ARBA00022729"/>
    </source>
</evidence>
<dbReference type="SUPFAM" id="SSF49401">
    <property type="entry name" value="Bacterial adhesins"/>
    <property type="match status" value="1"/>
</dbReference>
<comment type="caution">
    <text evidence="6">The sequence shown here is derived from an EMBL/GenBank/DDBJ whole genome shotgun (WGS) entry which is preliminary data.</text>
</comment>
<dbReference type="InterPro" id="IPR050263">
    <property type="entry name" value="Bact_Fimbrial_Adh_Pro"/>
</dbReference>
<protein>
    <submittedName>
        <fullName evidence="6">Fimbrial protein</fullName>
    </submittedName>
</protein>
<evidence type="ECO:0000256" key="4">
    <source>
        <dbReference type="ARBA" id="ARBA00023263"/>
    </source>
</evidence>
<dbReference type="Pfam" id="PF00419">
    <property type="entry name" value="Fimbrial"/>
    <property type="match status" value="1"/>
</dbReference>
<evidence type="ECO:0000313" key="6">
    <source>
        <dbReference type="EMBL" id="MCR6675727.1"/>
    </source>
</evidence>
<dbReference type="Gene3D" id="2.60.40.1090">
    <property type="entry name" value="Fimbrial-type adhesion domain"/>
    <property type="match status" value="1"/>
</dbReference>
<accession>A0AAW5MUR1</accession>
<dbReference type="GO" id="GO:0009289">
    <property type="term" value="C:pilus"/>
    <property type="evidence" value="ECO:0007669"/>
    <property type="project" value="UniProtKB-SubCell"/>
</dbReference>
<comment type="subcellular location">
    <subcellularLocation>
        <location evidence="1">Fimbrium</location>
    </subcellularLocation>
</comment>
<comment type="similarity">
    <text evidence="2">Belongs to the fimbrial protein family.</text>
</comment>
<organism evidence="6 7">
    <name type="scientific">Escherichia marmotae</name>
    <dbReference type="NCBI Taxonomy" id="1499973"/>
    <lineage>
        <taxon>Bacteria</taxon>
        <taxon>Pseudomonadati</taxon>
        <taxon>Pseudomonadota</taxon>
        <taxon>Gammaproteobacteria</taxon>
        <taxon>Enterobacterales</taxon>
        <taxon>Enterobacteriaceae</taxon>
        <taxon>Escherichia</taxon>
    </lineage>
</organism>
<evidence type="ECO:0000313" key="7">
    <source>
        <dbReference type="Proteomes" id="UP001206878"/>
    </source>
</evidence>
<dbReference type="InterPro" id="IPR008966">
    <property type="entry name" value="Adhesion_dom_sf"/>
</dbReference>